<organism evidence="1 2">
    <name type="scientific">Smittium mucronatum</name>
    <dbReference type="NCBI Taxonomy" id="133383"/>
    <lineage>
        <taxon>Eukaryota</taxon>
        <taxon>Fungi</taxon>
        <taxon>Fungi incertae sedis</taxon>
        <taxon>Zoopagomycota</taxon>
        <taxon>Kickxellomycotina</taxon>
        <taxon>Harpellomycetes</taxon>
        <taxon>Harpellales</taxon>
        <taxon>Legeriomycetaceae</taxon>
        <taxon>Smittium</taxon>
    </lineage>
</organism>
<reference evidence="1 2" key="1">
    <citation type="journal article" date="2016" name="Mol. Biol. Evol.">
        <title>Genome-Wide Survey of Gut Fungi (Harpellales) Reveals the First Horizontally Transferred Ubiquitin Gene from a Mosquito Host.</title>
        <authorList>
            <person name="Wang Y."/>
            <person name="White M.M."/>
            <person name="Kvist S."/>
            <person name="Moncalvo J.M."/>
        </authorList>
    </citation>
    <scope>NUCLEOTIDE SEQUENCE [LARGE SCALE GENOMIC DNA]</scope>
    <source>
        <strain evidence="1 2">ALG-7-W6</strain>
    </source>
</reference>
<protein>
    <submittedName>
        <fullName evidence="1">Uncharacterized protein</fullName>
    </submittedName>
</protein>
<evidence type="ECO:0000313" key="1">
    <source>
        <dbReference type="EMBL" id="OLY79440.1"/>
    </source>
</evidence>
<dbReference type="EMBL" id="LSSL01004452">
    <property type="protein sequence ID" value="OLY79440.1"/>
    <property type="molecule type" value="Genomic_DNA"/>
</dbReference>
<accession>A0A1R0GRD5</accession>
<proteinExistence type="predicted"/>
<evidence type="ECO:0000313" key="2">
    <source>
        <dbReference type="Proteomes" id="UP000187455"/>
    </source>
</evidence>
<dbReference type="AlphaFoldDB" id="A0A1R0GRD5"/>
<comment type="caution">
    <text evidence="1">The sequence shown here is derived from an EMBL/GenBank/DDBJ whole genome shotgun (WGS) entry which is preliminary data.</text>
</comment>
<sequence>MHSSDTFQDIKYDFLYDIDFGKKEINSATTKIEFKLIKTVRSIKIFGFQLNVKNTNIKVSVSKNGESNEASGECRDGQWKKKCGVKFKNHVVGNYTEIYNSNALNFEPNEYRIEINYPKGISTTYFSKKGLLLVTSIKAEKNPFDTKAKKTTPNDVFFPVLEDGNLFATFSLSVKETKYKDSDKLALISNFNDYDIVSESFFKKDRNVRGLKKTGSNSKPIEWGRENIDPLLVNKFFFMFGELDWEEKTLNISSKKSIKHLEFYKNGISKYISRQIYLIDDVLKYLSVKYGKSIALNALVDVNLDDTYVSEIYGIMFNENDISVWKENIVRKIIRMWLGKPFYGPKRVNNWVEVGLVEFLTQQYIDSKIKYIQDFKPDEFPNVDFLYHEDINTDFYDTLHNIDLNKVSIDYPYCIREKIHSNAIKSYRIINAVHGILGNDRFTESVKQIFDYYNDEKNEKDYEKSLKIFEIFNKNCAENPALKELIDINKWGENIGQPILNAVGSSNRRITVTQGRYLNGDYNKEVESPIPIPISIEFKGCKSHDYQLVKSRSSNLDFADDFYGWYLLKTLDHYFWVNYDIENLIKLANDQELQNSDLIGTSNVISNTFNLAKHGHRKIGDLLTFLNSFTEKTHPLVINQIIKQYYTFFLVNLEELKSDGFKKMSISILGKFKDKILCNAKNEYDEYKGVREIFLEIILLSGYQIECRKYANSSIQTWVLETEKLINNITPHNYKKLMTDFNESDPFSDNDTEENVKKINLGLFYAVDEDFEEFFNFCKFKDCSFYDYKTYLILSREKNFQAAKDTFSSEIKKDIGYFDLLHCSVYFANFKEQNANENNLLVILNNFLQVMSNDGCNPYKYWILNIFENIKWRDSAKGELDIYLQDFK</sequence>
<dbReference type="Proteomes" id="UP000187455">
    <property type="component" value="Unassembled WGS sequence"/>
</dbReference>
<name>A0A1R0GRD5_9FUNG</name>
<gene>
    <name evidence="1" type="ORF">AYI68_g6490</name>
</gene>
<dbReference type="Gene3D" id="1.25.50.20">
    <property type="match status" value="1"/>
</dbReference>
<keyword evidence="2" id="KW-1185">Reference proteome</keyword>